<dbReference type="EMBL" id="CP037920">
    <property type="protein sequence ID" value="QDT98503.1"/>
    <property type="molecule type" value="Genomic_DNA"/>
</dbReference>
<evidence type="ECO:0000256" key="1">
    <source>
        <dbReference type="SAM" id="SignalP"/>
    </source>
</evidence>
<feature type="chain" id="PRO_5021971622" description="Secreted protein" evidence="1">
    <location>
        <begin position="28"/>
        <end position="127"/>
    </location>
</feature>
<dbReference type="KEGG" id="gaw:V144x_40090"/>
<proteinExistence type="predicted"/>
<sequence length="127" mass="14236" precursor="true">MFDHLFKICLSLILVTSLMVPMKWCCADNEQLESDFITAKQNCCVPKTNQNKQPPAPINPITNNCACCDTNVFTNATKAKIDSHKTPLYSSNSQLKTIQTETRHAVGNHGLSDQSRSLHLMHCVWIC</sequence>
<dbReference type="AlphaFoldDB" id="A0A517VZR9"/>
<gene>
    <name evidence="2" type="ORF">V144x_40090</name>
</gene>
<dbReference type="Proteomes" id="UP000318704">
    <property type="component" value="Chromosome"/>
</dbReference>
<feature type="signal peptide" evidence="1">
    <location>
        <begin position="1"/>
        <end position="27"/>
    </location>
</feature>
<evidence type="ECO:0008006" key="4">
    <source>
        <dbReference type="Google" id="ProtNLM"/>
    </source>
</evidence>
<reference evidence="2 3" key="1">
    <citation type="submission" date="2019-03" db="EMBL/GenBank/DDBJ databases">
        <title>Deep-cultivation of Planctomycetes and their phenomic and genomic characterization uncovers novel biology.</title>
        <authorList>
            <person name="Wiegand S."/>
            <person name="Jogler M."/>
            <person name="Boedeker C."/>
            <person name="Pinto D."/>
            <person name="Vollmers J."/>
            <person name="Rivas-Marin E."/>
            <person name="Kohn T."/>
            <person name="Peeters S.H."/>
            <person name="Heuer A."/>
            <person name="Rast P."/>
            <person name="Oberbeckmann S."/>
            <person name="Bunk B."/>
            <person name="Jeske O."/>
            <person name="Meyerdierks A."/>
            <person name="Storesund J.E."/>
            <person name="Kallscheuer N."/>
            <person name="Luecker S."/>
            <person name="Lage O.M."/>
            <person name="Pohl T."/>
            <person name="Merkel B.J."/>
            <person name="Hornburger P."/>
            <person name="Mueller R.-W."/>
            <person name="Bruemmer F."/>
            <person name="Labrenz M."/>
            <person name="Spormann A.M."/>
            <person name="Op den Camp H."/>
            <person name="Overmann J."/>
            <person name="Amann R."/>
            <person name="Jetten M.S.M."/>
            <person name="Mascher T."/>
            <person name="Medema M.H."/>
            <person name="Devos D.P."/>
            <person name="Kaster A.-K."/>
            <person name="Ovreas L."/>
            <person name="Rohde M."/>
            <person name="Galperin M.Y."/>
            <person name="Jogler C."/>
        </authorList>
    </citation>
    <scope>NUCLEOTIDE SEQUENCE [LARGE SCALE GENOMIC DNA]</scope>
    <source>
        <strain evidence="2 3">V144</strain>
    </source>
</reference>
<protein>
    <recommendedName>
        <fullName evidence="4">Secreted protein</fullName>
    </recommendedName>
</protein>
<accession>A0A517VZR9</accession>
<organism evidence="2 3">
    <name type="scientific">Gimesia aquarii</name>
    <dbReference type="NCBI Taxonomy" id="2527964"/>
    <lineage>
        <taxon>Bacteria</taxon>
        <taxon>Pseudomonadati</taxon>
        <taxon>Planctomycetota</taxon>
        <taxon>Planctomycetia</taxon>
        <taxon>Planctomycetales</taxon>
        <taxon>Planctomycetaceae</taxon>
        <taxon>Gimesia</taxon>
    </lineage>
</organism>
<name>A0A517VZR9_9PLAN</name>
<evidence type="ECO:0000313" key="2">
    <source>
        <dbReference type="EMBL" id="QDT98503.1"/>
    </source>
</evidence>
<keyword evidence="1" id="KW-0732">Signal</keyword>
<evidence type="ECO:0000313" key="3">
    <source>
        <dbReference type="Proteomes" id="UP000318704"/>
    </source>
</evidence>